<feature type="compositionally biased region" description="Low complexity" evidence="3">
    <location>
        <begin position="294"/>
        <end position="309"/>
    </location>
</feature>
<dbReference type="PROSITE" id="PS51517">
    <property type="entry name" value="NDT80"/>
    <property type="match status" value="1"/>
</dbReference>
<evidence type="ECO:0000256" key="3">
    <source>
        <dbReference type="SAM" id="MobiDB-lite"/>
    </source>
</evidence>
<dbReference type="Gene3D" id="2.60.40.1390">
    <property type="entry name" value="NDT80 DNA-binding domain"/>
    <property type="match status" value="1"/>
</dbReference>
<evidence type="ECO:0000259" key="4">
    <source>
        <dbReference type="PROSITE" id="PS51517"/>
    </source>
</evidence>
<dbReference type="InterPro" id="IPR008967">
    <property type="entry name" value="p53-like_TF_DNA-bd_sf"/>
</dbReference>
<comment type="caution">
    <text evidence="5">The sequence shown here is derived from an EMBL/GenBank/DDBJ whole genome shotgun (WGS) entry which is preliminary data.</text>
</comment>
<dbReference type="InterPro" id="IPR052605">
    <property type="entry name" value="Fungal_trans_regulator"/>
</dbReference>
<dbReference type="Proteomes" id="UP000076744">
    <property type="component" value="Unassembled WGS sequence"/>
</dbReference>
<accession>A0A168AKU7</accession>
<evidence type="ECO:0000313" key="6">
    <source>
        <dbReference type="Proteomes" id="UP000076744"/>
    </source>
</evidence>
<name>A0A168AKU7_CORFA</name>
<keyword evidence="1 2" id="KW-0238">DNA-binding</keyword>
<protein>
    <submittedName>
        <fullName evidence="5">NDT80 / PhoG like DNA-binding family protein</fullName>
    </submittedName>
</protein>
<dbReference type="GO" id="GO:0003677">
    <property type="term" value="F:DNA binding"/>
    <property type="evidence" value="ECO:0007669"/>
    <property type="project" value="UniProtKB-KW"/>
</dbReference>
<sequence length="447" mass="48279">MSQGSGGYTNSDPHLNSHLPMAQDSREPTSSPSYSSRGAEEVVLPMGITEQLGELQYVDESSNPTGTSAEVNISAQIHKNFFMGEKFFTCYRRNYMACNCSFSLSPYFPGVSLQFSRGNQADPVKLYGFAMCLSAIVSEHHHQEVLILQHTTRRDKGPITLPGKQRAGPKIRHGQMTPPQLGGSFHHGHVVVQGQSTHYGDRWTPDGVQALPTEVAYDRMQFKSATANNGERRAGQQRYQLVVELWGNAASEPGREDWVKVAVQRSTDIVVRGRSPGHYQKDKSKSPGSGSGGTASSHGNPPANAGAGASDYHGGMPGGYQPNSTYTPGSYDHRGGSDIYSAVGGGHNRRDMLAAYSMEQHKACDHARDIPTSFANLAPYTDAGLYGHQQGVLQTMGVSPQDLHGKQLPPPQSQMRLGIDPRYNVSHPTNPAILLPPPTAACMPAAP</sequence>
<dbReference type="GO" id="GO:0051321">
    <property type="term" value="P:meiotic cell cycle"/>
    <property type="evidence" value="ECO:0007669"/>
    <property type="project" value="TreeGrafter"/>
</dbReference>
<dbReference type="GeneID" id="30019554"/>
<organism evidence="5 6">
    <name type="scientific">Cordyceps fumosorosea (strain ARSEF 2679)</name>
    <name type="common">Isaria fumosorosea</name>
    <dbReference type="NCBI Taxonomy" id="1081104"/>
    <lineage>
        <taxon>Eukaryota</taxon>
        <taxon>Fungi</taxon>
        <taxon>Dikarya</taxon>
        <taxon>Ascomycota</taxon>
        <taxon>Pezizomycotina</taxon>
        <taxon>Sordariomycetes</taxon>
        <taxon>Hypocreomycetidae</taxon>
        <taxon>Hypocreales</taxon>
        <taxon>Cordycipitaceae</taxon>
        <taxon>Cordyceps</taxon>
    </lineage>
</organism>
<reference evidence="5 6" key="1">
    <citation type="journal article" date="2016" name="Genome Biol. Evol.">
        <title>Divergent and convergent evolution of fungal pathogenicity.</title>
        <authorList>
            <person name="Shang Y."/>
            <person name="Xiao G."/>
            <person name="Zheng P."/>
            <person name="Cen K."/>
            <person name="Zhan S."/>
            <person name="Wang C."/>
        </authorList>
    </citation>
    <scope>NUCLEOTIDE SEQUENCE [LARGE SCALE GENOMIC DNA]</scope>
    <source>
        <strain evidence="5 6">ARSEF 2679</strain>
    </source>
</reference>
<dbReference type="PANTHER" id="PTHR35144:SF2">
    <property type="entry name" value="MEIOSIS-SPECIFIC TRANSCRIPTION FACTOR NDT80"/>
    <property type="match status" value="1"/>
</dbReference>
<dbReference type="PANTHER" id="PTHR35144">
    <property type="entry name" value="MEIOSIS-SPECIFIC TRANSCRIPTION FACTOR NDT80"/>
    <property type="match status" value="1"/>
</dbReference>
<dbReference type="STRING" id="1081104.A0A168AKU7"/>
<dbReference type="GO" id="GO:0003700">
    <property type="term" value="F:DNA-binding transcription factor activity"/>
    <property type="evidence" value="ECO:0007669"/>
    <property type="project" value="UniProtKB-UniRule"/>
</dbReference>
<feature type="DNA-binding region" description="NDT80" evidence="2">
    <location>
        <begin position="1"/>
        <end position="283"/>
    </location>
</feature>
<dbReference type="OrthoDB" id="2288358at2759"/>
<dbReference type="SUPFAM" id="SSF49417">
    <property type="entry name" value="p53-like transcription factors"/>
    <property type="match status" value="1"/>
</dbReference>
<dbReference type="GO" id="GO:0045944">
    <property type="term" value="P:positive regulation of transcription by RNA polymerase II"/>
    <property type="evidence" value="ECO:0007669"/>
    <property type="project" value="TreeGrafter"/>
</dbReference>
<dbReference type="GO" id="GO:0000228">
    <property type="term" value="C:nuclear chromosome"/>
    <property type="evidence" value="ECO:0007669"/>
    <property type="project" value="TreeGrafter"/>
</dbReference>
<gene>
    <name evidence="5" type="ORF">ISF_03262</name>
</gene>
<evidence type="ECO:0000313" key="5">
    <source>
        <dbReference type="EMBL" id="OAA68887.1"/>
    </source>
</evidence>
<dbReference type="AlphaFoldDB" id="A0A168AKU7"/>
<dbReference type="InterPro" id="IPR024061">
    <property type="entry name" value="NDT80_DNA-bd_dom"/>
</dbReference>
<dbReference type="Pfam" id="PF05224">
    <property type="entry name" value="NDT80_PhoG"/>
    <property type="match status" value="1"/>
</dbReference>
<dbReference type="InterPro" id="IPR037141">
    <property type="entry name" value="NDT80_DNA-bd_dom_sf"/>
</dbReference>
<evidence type="ECO:0000256" key="2">
    <source>
        <dbReference type="PROSITE-ProRule" id="PRU00850"/>
    </source>
</evidence>
<feature type="compositionally biased region" description="Low complexity" evidence="3">
    <location>
        <begin position="28"/>
        <end position="37"/>
    </location>
</feature>
<feature type="region of interest" description="Disordered" evidence="3">
    <location>
        <begin position="1"/>
        <end position="37"/>
    </location>
</feature>
<feature type="region of interest" description="Disordered" evidence="3">
    <location>
        <begin position="269"/>
        <end position="332"/>
    </location>
</feature>
<dbReference type="EMBL" id="AZHB01000006">
    <property type="protein sequence ID" value="OAA68887.1"/>
    <property type="molecule type" value="Genomic_DNA"/>
</dbReference>
<dbReference type="RefSeq" id="XP_018705757.1">
    <property type="nucleotide sequence ID" value="XM_018846868.1"/>
</dbReference>
<evidence type="ECO:0000256" key="1">
    <source>
        <dbReference type="ARBA" id="ARBA00023125"/>
    </source>
</evidence>
<feature type="domain" description="NDT80" evidence="4">
    <location>
        <begin position="1"/>
        <end position="283"/>
    </location>
</feature>
<keyword evidence="6" id="KW-1185">Reference proteome</keyword>
<proteinExistence type="predicted"/>